<proteinExistence type="predicted"/>
<dbReference type="EMBL" id="GG663326">
    <property type="protein sequence ID" value="EAR80558.3"/>
    <property type="molecule type" value="Genomic_DNA"/>
</dbReference>
<protein>
    <recommendedName>
        <fullName evidence="3">Transmembrane protein</fullName>
    </recommendedName>
</protein>
<evidence type="ECO:0000313" key="1">
    <source>
        <dbReference type="EMBL" id="EAR80558.3"/>
    </source>
</evidence>
<evidence type="ECO:0008006" key="3">
    <source>
        <dbReference type="Google" id="ProtNLM"/>
    </source>
</evidence>
<accession>Q223U2</accession>
<evidence type="ECO:0000313" key="2">
    <source>
        <dbReference type="Proteomes" id="UP000009168"/>
    </source>
</evidence>
<name>Q223U2_TETTS</name>
<dbReference type="Proteomes" id="UP000009168">
    <property type="component" value="Unassembled WGS sequence"/>
</dbReference>
<dbReference type="HOGENOM" id="CLU_1275244_0_0_1"/>
<sequence length="196" mass="22882">MNQKFYLESVNYGEIQNIYNTFTECVVCEQDKYSLDIQQCYSCLSGAKCQNGIIYVNQGFWRKDESSPLVIECVNKPSNCIGNTYGNQVCLEGYIGPLCEECDVNTIFQILLQQQIQNQQDSWKLLGRELFQNWNLLMWVMQRSECFIVESNLNSNLDFIFNSTCHKRRLRGINNKCFLSSSEKTLIKEQSKHFLK</sequence>
<reference evidence="2" key="1">
    <citation type="journal article" date="2006" name="PLoS Biol.">
        <title>Macronuclear genome sequence of the ciliate Tetrahymena thermophila, a model eukaryote.</title>
        <authorList>
            <person name="Eisen J.A."/>
            <person name="Coyne R.S."/>
            <person name="Wu M."/>
            <person name="Wu D."/>
            <person name="Thiagarajan M."/>
            <person name="Wortman J.R."/>
            <person name="Badger J.H."/>
            <person name="Ren Q."/>
            <person name="Amedeo P."/>
            <person name="Jones K.M."/>
            <person name="Tallon L.J."/>
            <person name="Delcher A.L."/>
            <person name="Salzberg S.L."/>
            <person name="Silva J.C."/>
            <person name="Haas B.J."/>
            <person name="Majoros W.H."/>
            <person name="Farzad M."/>
            <person name="Carlton J.M."/>
            <person name="Smith R.K. Jr."/>
            <person name="Garg J."/>
            <person name="Pearlman R.E."/>
            <person name="Karrer K.M."/>
            <person name="Sun L."/>
            <person name="Manning G."/>
            <person name="Elde N.C."/>
            <person name="Turkewitz A.P."/>
            <person name="Asai D.J."/>
            <person name="Wilkes D.E."/>
            <person name="Wang Y."/>
            <person name="Cai H."/>
            <person name="Collins K."/>
            <person name="Stewart B.A."/>
            <person name="Lee S.R."/>
            <person name="Wilamowska K."/>
            <person name="Weinberg Z."/>
            <person name="Ruzzo W.L."/>
            <person name="Wloga D."/>
            <person name="Gaertig J."/>
            <person name="Frankel J."/>
            <person name="Tsao C.-C."/>
            <person name="Gorovsky M.A."/>
            <person name="Keeling P.J."/>
            <person name="Waller R.F."/>
            <person name="Patron N.J."/>
            <person name="Cherry J.M."/>
            <person name="Stover N.A."/>
            <person name="Krieger C.J."/>
            <person name="del Toro C."/>
            <person name="Ryder H.F."/>
            <person name="Williamson S.C."/>
            <person name="Barbeau R.A."/>
            <person name="Hamilton E.P."/>
            <person name="Orias E."/>
        </authorList>
    </citation>
    <scope>NUCLEOTIDE SEQUENCE [LARGE SCALE GENOMIC DNA]</scope>
    <source>
        <strain evidence="2">SB210</strain>
    </source>
</reference>
<keyword evidence="2" id="KW-1185">Reference proteome</keyword>
<dbReference type="KEGG" id="tet:TTHERM_02611240"/>
<gene>
    <name evidence="1" type="ORF">TTHERM_02611240</name>
</gene>
<dbReference type="GeneID" id="7901701"/>
<dbReference type="AlphaFoldDB" id="Q223U2"/>
<dbReference type="PANTHER" id="PTHR11319:SF35">
    <property type="entry name" value="OUTER MEMBRANE PROTEIN PMPC-RELATED"/>
    <property type="match status" value="1"/>
</dbReference>
<dbReference type="InParanoid" id="Q223U2"/>
<organism evidence="1 2">
    <name type="scientific">Tetrahymena thermophila (strain SB210)</name>
    <dbReference type="NCBI Taxonomy" id="312017"/>
    <lineage>
        <taxon>Eukaryota</taxon>
        <taxon>Sar</taxon>
        <taxon>Alveolata</taxon>
        <taxon>Ciliophora</taxon>
        <taxon>Intramacronucleata</taxon>
        <taxon>Oligohymenophorea</taxon>
        <taxon>Hymenostomatida</taxon>
        <taxon>Tetrahymenina</taxon>
        <taxon>Tetrahymenidae</taxon>
        <taxon>Tetrahymena</taxon>
    </lineage>
</organism>
<dbReference type="RefSeq" id="XP_001028221.3">
    <property type="nucleotide sequence ID" value="XM_001028221.3"/>
</dbReference>
<dbReference type="PANTHER" id="PTHR11319">
    <property type="entry name" value="G PROTEIN-COUPLED RECEPTOR-RELATED"/>
    <property type="match status" value="1"/>
</dbReference>
<dbReference type="OrthoDB" id="77931at2759"/>